<dbReference type="InterPro" id="IPR034660">
    <property type="entry name" value="DinB/YfiT-like"/>
</dbReference>
<dbReference type="PANTHER" id="PTHR37302">
    <property type="entry name" value="SLR1116 PROTEIN"/>
    <property type="match status" value="1"/>
</dbReference>
<accession>A0AAP5H047</accession>
<evidence type="ECO:0000256" key="1">
    <source>
        <dbReference type="ARBA" id="ARBA00008635"/>
    </source>
</evidence>
<proteinExistence type="inferred from homology"/>
<reference evidence="4" key="1">
    <citation type="submission" date="2023-07" db="EMBL/GenBank/DDBJ databases">
        <title>Sorghum-associated microbial communities from plants grown in Nebraska, USA.</title>
        <authorList>
            <person name="Schachtman D."/>
        </authorList>
    </citation>
    <scope>NUCLEOTIDE SEQUENCE</scope>
    <source>
        <strain evidence="4">BE80</strain>
    </source>
</reference>
<dbReference type="Pfam" id="PF05163">
    <property type="entry name" value="DinB"/>
    <property type="match status" value="1"/>
</dbReference>
<comment type="similarity">
    <text evidence="1">Belongs to the DinB family.</text>
</comment>
<dbReference type="InterPro" id="IPR007837">
    <property type="entry name" value="DinB"/>
</dbReference>
<protein>
    <submittedName>
        <fullName evidence="4">Damage-inducible protein DinB</fullName>
    </submittedName>
</protein>
<keyword evidence="2 3" id="KW-0479">Metal-binding</keyword>
<comment type="caution">
    <text evidence="4">The sequence shown here is derived from an EMBL/GenBank/DDBJ whole genome shotgun (WGS) entry which is preliminary data.</text>
</comment>
<evidence type="ECO:0000313" key="5">
    <source>
        <dbReference type="Proteomes" id="UP001254832"/>
    </source>
</evidence>
<evidence type="ECO:0000256" key="2">
    <source>
        <dbReference type="ARBA" id="ARBA00022723"/>
    </source>
</evidence>
<evidence type="ECO:0000256" key="3">
    <source>
        <dbReference type="PIRSR" id="PIRSR607837-1"/>
    </source>
</evidence>
<feature type="binding site" evidence="3">
    <location>
        <position position="123"/>
    </location>
    <ligand>
        <name>a divalent metal cation</name>
        <dbReference type="ChEBI" id="CHEBI:60240"/>
    </ligand>
</feature>
<sequence>MNTFFEYNWQVRDEWFNWCNQLTTAELLKNRIGGVENILYTLFHIIDVEYSWIRGIEDKEDVIFDFENYKTLEKIRALSNSLRPEIVEFLKTNSEEKSDQLVKVPWDENEYTKYEILHHLIAHEIHHIGQLSVWARDIELTPVSANFIGRDLKPMQSYLKD</sequence>
<dbReference type="Gene3D" id="1.20.120.450">
    <property type="entry name" value="dinb family like domain"/>
    <property type="match status" value="1"/>
</dbReference>
<organism evidence="4 5">
    <name type="scientific">Paenibacillus amylolyticus</name>
    <dbReference type="NCBI Taxonomy" id="1451"/>
    <lineage>
        <taxon>Bacteria</taxon>
        <taxon>Bacillati</taxon>
        <taxon>Bacillota</taxon>
        <taxon>Bacilli</taxon>
        <taxon>Bacillales</taxon>
        <taxon>Paenibacillaceae</taxon>
        <taxon>Paenibacillus</taxon>
    </lineage>
</organism>
<evidence type="ECO:0000313" key="4">
    <source>
        <dbReference type="EMBL" id="MDR6721709.1"/>
    </source>
</evidence>
<gene>
    <name evidence="4" type="ORF">J2W91_000157</name>
</gene>
<dbReference type="GO" id="GO:0046872">
    <property type="term" value="F:metal ion binding"/>
    <property type="evidence" value="ECO:0007669"/>
    <property type="project" value="UniProtKB-KW"/>
</dbReference>
<dbReference type="PANTHER" id="PTHR37302:SF3">
    <property type="entry name" value="DAMAGE-INDUCIBLE PROTEIN DINB"/>
    <property type="match status" value="1"/>
</dbReference>
<feature type="binding site" evidence="3">
    <location>
        <position position="127"/>
    </location>
    <ligand>
        <name>a divalent metal cation</name>
        <dbReference type="ChEBI" id="CHEBI:60240"/>
    </ligand>
</feature>
<name>A0AAP5H047_PAEAM</name>
<dbReference type="EMBL" id="JAVDTR010000001">
    <property type="protein sequence ID" value="MDR6721709.1"/>
    <property type="molecule type" value="Genomic_DNA"/>
</dbReference>
<feature type="binding site" evidence="3">
    <location>
        <position position="44"/>
    </location>
    <ligand>
        <name>a divalent metal cation</name>
        <dbReference type="ChEBI" id="CHEBI:60240"/>
    </ligand>
</feature>
<dbReference type="SUPFAM" id="SSF109854">
    <property type="entry name" value="DinB/YfiT-like putative metalloenzymes"/>
    <property type="match status" value="1"/>
</dbReference>
<dbReference type="RefSeq" id="WP_310135782.1">
    <property type="nucleotide sequence ID" value="NZ_JAVDTR010000001.1"/>
</dbReference>
<dbReference type="AlphaFoldDB" id="A0AAP5H047"/>
<dbReference type="Proteomes" id="UP001254832">
    <property type="component" value="Unassembled WGS sequence"/>
</dbReference>